<dbReference type="PIRSF" id="PIRSF039012">
    <property type="entry name" value="ASP"/>
    <property type="match status" value="1"/>
</dbReference>
<organism evidence="6 7">
    <name type="scientific">Candidatus Wirthbacteria bacterium CG2_30_54_11</name>
    <dbReference type="NCBI Taxonomy" id="1817892"/>
    <lineage>
        <taxon>Bacteria</taxon>
        <taxon>Candidatus Wirthbacteria</taxon>
    </lineage>
</organism>
<keyword evidence="2" id="KW-0479">Metal-binding</keyword>
<evidence type="ECO:0000256" key="2">
    <source>
        <dbReference type="ARBA" id="ARBA00022723"/>
    </source>
</evidence>
<evidence type="ECO:0000256" key="1">
    <source>
        <dbReference type="ARBA" id="ARBA00001947"/>
    </source>
</evidence>
<evidence type="ECO:0000256" key="3">
    <source>
        <dbReference type="ARBA" id="ARBA00022801"/>
    </source>
</evidence>
<dbReference type="GO" id="GO:0016811">
    <property type="term" value="F:hydrolase activity, acting on carbon-nitrogen (but not peptide) bonds, in linear amides"/>
    <property type="evidence" value="ECO:0007669"/>
    <property type="project" value="InterPro"/>
</dbReference>
<dbReference type="PANTHER" id="PTHR37326:SF1">
    <property type="entry name" value="BLL3975 PROTEIN"/>
    <property type="match status" value="1"/>
</dbReference>
<keyword evidence="4" id="KW-0862">Zinc</keyword>
<dbReference type="EMBL" id="MNZT01000054">
    <property type="protein sequence ID" value="OIP97471.1"/>
    <property type="molecule type" value="Genomic_DNA"/>
</dbReference>
<comment type="caution">
    <text evidence="6">The sequence shown here is derived from an EMBL/GenBank/DDBJ whole genome shotgun (WGS) entry which is preliminary data.</text>
</comment>
<feature type="domain" description="Succinylglutamate desuccinylase/Aspartoacylase catalytic" evidence="5">
    <location>
        <begin position="31"/>
        <end position="222"/>
    </location>
</feature>
<name>A0A1J5IWC1_9BACT</name>
<evidence type="ECO:0000256" key="4">
    <source>
        <dbReference type="ARBA" id="ARBA00022833"/>
    </source>
</evidence>
<gene>
    <name evidence="6" type="ORF">AUK40_03090</name>
</gene>
<dbReference type="InterPro" id="IPR053138">
    <property type="entry name" value="N-alpha-Ac-DABA_deacetylase"/>
</dbReference>
<dbReference type="Proteomes" id="UP000183245">
    <property type="component" value="Unassembled WGS sequence"/>
</dbReference>
<comment type="cofactor">
    <cofactor evidence="1">
        <name>Zn(2+)</name>
        <dbReference type="ChEBI" id="CHEBI:29105"/>
    </cofactor>
</comment>
<accession>A0A1J5IWC1</accession>
<dbReference type="InterPro" id="IPR055438">
    <property type="entry name" value="AstE_AspA_cat"/>
</dbReference>
<dbReference type="GO" id="GO:0046872">
    <property type="term" value="F:metal ion binding"/>
    <property type="evidence" value="ECO:0007669"/>
    <property type="project" value="UniProtKB-KW"/>
</dbReference>
<dbReference type="PANTHER" id="PTHR37326">
    <property type="entry name" value="BLL3975 PROTEIN"/>
    <property type="match status" value="1"/>
</dbReference>
<dbReference type="GO" id="GO:0016788">
    <property type="term" value="F:hydrolase activity, acting on ester bonds"/>
    <property type="evidence" value="ECO:0007669"/>
    <property type="project" value="InterPro"/>
</dbReference>
<evidence type="ECO:0000259" key="5">
    <source>
        <dbReference type="Pfam" id="PF24827"/>
    </source>
</evidence>
<sequence>MKVSRDYIPMFRGVDLSQRRLPFLIADSERDGPTICITAAIHGDEVTGAVVVSELFKRFEHIPLIRGRVFGFPILNPSGFETISRFNPYAAEDLNRSFPGRPDGKTAERLSFLILSALLDRKPNFVIDLHADSLNSILYSLVDYLGTKKTSDTFARSALLAEQLGIPWMVDTEENAGYPPEGCLTGSLVANGVPAVTLELGAPYIVMEDSVRGGIKAIWNYLTWLGMLPGGRINLPTRIPEYIYTIRSRVYTQSSGIISYRARPGQTLQKKQILGKIKNIFGETIEVIRSPVDGLLVSHEDISATFPGKQLFTIASQVPRSHFHLS</sequence>
<dbReference type="SUPFAM" id="SSF53187">
    <property type="entry name" value="Zn-dependent exopeptidases"/>
    <property type="match status" value="1"/>
</dbReference>
<dbReference type="Gene3D" id="3.40.630.10">
    <property type="entry name" value="Zn peptidases"/>
    <property type="match status" value="1"/>
</dbReference>
<evidence type="ECO:0000313" key="7">
    <source>
        <dbReference type="Proteomes" id="UP000183245"/>
    </source>
</evidence>
<keyword evidence="3" id="KW-0378">Hydrolase</keyword>
<evidence type="ECO:0000313" key="6">
    <source>
        <dbReference type="EMBL" id="OIP97471.1"/>
    </source>
</evidence>
<dbReference type="AlphaFoldDB" id="A0A1J5IWC1"/>
<dbReference type="STRING" id="1817892.AUK40_03090"/>
<dbReference type="Pfam" id="PF24827">
    <property type="entry name" value="AstE_AspA_cat"/>
    <property type="match status" value="1"/>
</dbReference>
<dbReference type="InterPro" id="IPR043795">
    <property type="entry name" value="N-alpha-Ac-DABA-like"/>
</dbReference>
<reference evidence="6 7" key="1">
    <citation type="journal article" date="2016" name="Environ. Microbiol.">
        <title>Genomic resolution of a cold subsurface aquifer community provides metabolic insights for novel microbes adapted to high CO concentrations.</title>
        <authorList>
            <person name="Probst A.J."/>
            <person name="Castelle C.J."/>
            <person name="Singh A."/>
            <person name="Brown C.T."/>
            <person name="Anantharaman K."/>
            <person name="Sharon I."/>
            <person name="Hug L.A."/>
            <person name="Burstein D."/>
            <person name="Emerson J.B."/>
            <person name="Thomas B.C."/>
            <person name="Banfield J.F."/>
        </authorList>
    </citation>
    <scope>NUCLEOTIDE SEQUENCE [LARGE SCALE GENOMIC DNA]</scope>
    <source>
        <strain evidence="6">CG2_30_54_11</strain>
    </source>
</reference>
<protein>
    <recommendedName>
        <fullName evidence="5">Succinylglutamate desuccinylase/Aspartoacylase catalytic domain-containing protein</fullName>
    </recommendedName>
</protein>
<proteinExistence type="predicted"/>